<comment type="caution">
    <text evidence="3">The sequence shown here is derived from an EMBL/GenBank/DDBJ whole genome shotgun (WGS) entry which is preliminary data.</text>
</comment>
<evidence type="ECO:0000256" key="2">
    <source>
        <dbReference type="SAM" id="Phobius"/>
    </source>
</evidence>
<sequence length="84" mass="9108">MTELALLVTSIVVTGGILIVAILQVAQVRRTKIHGGREAQYEALAQEAVEAQQAAARTNAELTESVKRLEARVAALEKLLREVE</sequence>
<evidence type="ECO:0000256" key="1">
    <source>
        <dbReference type="SAM" id="Coils"/>
    </source>
</evidence>
<feature type="transmembrane region" description="Helical" evidence="2">
    <location>
        <begin position="6"/>
        <end position="26"/>
    </location>
</feature>
<keyword evidence="2" id="KW-1133">Transmembrane helix</keyword>
<gene>
    <name evidence="3" type="ORF">ACFQZU_05110</name>
</gene>
<evidence type="ECO:0000313" key="4">
    <source>
        <dbReference type="Proteomes" id="UP001596956"/>
    </source>
</evidence>
<dbReference type="EMBL" id="JBHTHR010000085">
    <property type="protein sequence ID" value="MFD0800698.1"/>
    <property type="molecule type" value="Genomic_DNA"/>
</dbReference>
<feature type="coiled-coil region" evidence="1">
    <location>
        <begin position="41"/>
        <end position="79"/>
    </location>
</feature>
<protein>
    <submittedName>
        <fullName evidence="3">Uncharacterized protein</fullName>
    </submittedName>
</protein>
<keyword evidence="2" id="KW-0472">Membrane</keyword>
<accession>A0ABW3BD88</accession>
<proteinExistence type="predicted"/>
<name>A0ABW3BD88_9ACTN</name>
<reference evidence="4" key="1">
    <citation type="journal article" date="2019" name="Int. J. Syst. Evol. Microbiol.">
        <title>The Global Catalogue of Microorganisms (GCM) 10K type strain sequencing project: providing services to taxonomists for standard genome sequencing and annotation.</title>
        <authorList>
            <consortium name="The Broad Institute Genomics Platform"/>
            <consortium name="The Broad Institute Genome Sequencing Center for Infectious Disease"/>
            <person name="Wu L."/>
            <person name="Ma J."/>
        </authorList>
    </citation>
    <scope>NUCLEOTIDE SEQUENCE [LARGE SCALE GENOMIC DNA]</scope>
    <source>
        <strain evidence="4">CCUG 63369</strain>
    </source>
</reference>
<organism evidence="3 4">
    <name type="scientific">Streptomonospora algeriensis</name>
    <dbReference type="NCBI Taxonomy" id="995084"/>
    <lineage>
        <taxon>Bacteria</taxon>
        <taxon>Bacillati</taxon>
        <taxon>Actinomycetota</taxon>
        <taxon>Actinomycetes</taxon>
        <taxon>Streptosporangiales</taxon>
        <taxon>Nocardiopsidaceae</taxon>
        <taxon>Streptomonospora</taxon>
    </lineage>
</organism>
<keyword evidence="4" id="KW-1185">Reference proteome</keyword>
<keyword evidence="1" id="KW-0175">Coiled coil</keyword>
<evidence type="ECO:0000313" key="3">
    <source>
        <dbReference type="EMBL" id="MFD0800698.1"/>
    </source>
</evidence>
<keyword evidence="2" id="KW-0812">Transmembrane</keyword>
<dbReference type="Proteomes" id="UP001596956">
    <property type="component" value="Unassembled WGS sequence"/>
</dbReference>